<keyword evidence="2" id="KW-0812">Transmembrane</keyword>
<dbReference type="AlphaFoldDB" id="A0A813EKF4"/>
<organism evidence="3 4">
    <name type="scientific">Polarella glacialis</name>
    <name type="common">Dinoflagellate</name>
    <dbReference type="NCBI Taxonomy" id="89957"/>
    <lineage>
        <taxon>Eukaryota</taxon>
        <taxon>Sar</taxon>
        <taxon>Alveolata</taxon>
        <taxon>Dinophyceae</taxon>
        <taxon>Suessiales</taxon>
        <taxon>Suessiaceae</taxon>
        <taxon>Polarella</taxon>
    </lineage>
</organism>
<keyword evidence="4" id="KW-1185">Reference proteome</keyword>
<feature type="transmembrane region" description="Helical" evidence="2">
    <location>
        <begin position="6"/>
        <end position="22"/>
    </location>
</feature>
<dbReference type="Proteomes" id="UP000654075">
    <property type="component" value="Unassembled WGS sequence"/>
</dbReference>
<dbReference type="SUPFAM" id="SSF51197">
    <property type="entry name" value="Clavaminate synthase-like"/>
    <property type="match status" value="1"/>
</dbReference>
<evidence type="ECO:0000256" key="1">
    <source>
        <dbReference type="SAM" id="MobiDB-lite"/>
    </source>
</evidence>
<comment type="caution">
    <text evidence="3">The sequence shown here is derived from an EMBL/GenBank/DDBJ whole genome shotgun (WGS) entry which is preliminary data.</text>
</comment>
<gene>
    <name evidence="3" type="ORF">PGLA1383_LOCUS17805</name>
</gene>
<accession>A0A813EKF4</accession>
<protein>
    <submittedName>
        <fullName evidence="3">Uncharacterized protein</fullName>
    </submittedName>
</protein>
<name>A0A813EKF4_POLGL</name>
<feature type="non-terminal residue" evidence="3">
    <location>
        <position position="1"/>
    </location>
</feature>
<keyword evidence="2" id="KW-1133">Transmembrane helix</keyword>
<feature type="region of interest" description="Disordered" evidence="1">
    <location>
        <begin position="318"/>
        <end position="337"/>
    </location>
</feature>
<evidence type="ECO:0000313" key="4">
    <source>
        <dbReference type="Proteomes" id="UP000654075"/>
    </source>
</evidence>
<keyword evidence="2" id="KW-0472">Membrane</keyword>
<reference evidence="3" key="1">
    <citation type="submission" date="2021-02" db="EMBL/GenBank/DDBJ databases">
        <authorList>
            <person name="Dougan E. K."/>
            <person name="Rhodes N."/>
            <person name="Thang M."/>
            <person name="Chan C."/>
        </authorList>
    </citation>
    <scope>NUCLEOTIDE SEQUENCE</scope>
</reference>
<dbReference type="EMBL" id="CAJNNV010011142">
    <property type="protein sequence ID" value="CAE8599458.1"/>
    <property type="molecule type" value="Genomic_DNA"/>
</dbReference>
<sequence>VRAGHVGAAATLIIALVVHMLFGRVMQLELRAGQTALGDPKRYPKVFMTEEQRSLYFRDGAVILRNALRLDALQEIYLSMQESHREKGFFANGYYMENPAAFDFVVYSNLAHLASQVFDHPGTEESIHVWKTFVGSRMNLGTAPGPPGMLIGWMECTGDLPATWPISLPEPWPEHGFGTMVLNQSRYALDMPTDEERGRYWRGELPVREGEMGNAPGKPLPKLQGIEVSPSTVIHMDRIKPGDLIVINPCAWHSAPNIEELSPEGLPVLLLQPSFAAAMSKADTPYGYHTGEMGDCLHGIEAHQPLTESASQCFPQAFPEDKRPARGTPFSFRRNRW</sequence>
<proteinExistence type="predicted"/>
<evidence type="ECO:0000256" key="2">
    <source>
        <dbReference type="SAM" id="Phobius"/>
    </source>
</evidence>
<evidence type="ECO:0000313" key="3">
    <source>
        <dbReference type="EMBL" id="CAE8599458.1"/>
    </source>
</evidence>